<organism evidence="1 2">
    <name type="scientific">Prunus yedoensis var. nudiflora</name>
    <dbReference type="NCBI Taxonomy" id="2094558"/>
    <lineage>
        <taxon>Eukaryota</taxon>
        <taxon>Viridiplantae</taxon>
        <taxon>Streptophyta</taxon>
        <taxon>Embryophyta</taxon>
        <taxon>Tracheophyta</taxon>
        <taxon>Spermatophyta</taxon>
        <taxon>Magnoliopsida</taxon>
        <taxon>eudicotyledons</taxon>
        <taxon>Gunneridae</taxon>
        <taxon>Pentapetalae</taxon>
        <taxon>rosids</taxon>
        <taxon>fabids</taxon>
        <taxon>Rosales</taxon>
        <taxon>Rosaceae</taxon>
        <taxon>Amygdaloideae</taxon>
        <taxon>Amygdaleae</taxon>
        <taxon>Prunus</taxon>
    </lineage>
</organism>
<accession>A0A314UXN1</accession>
<keyword evidence="2" id="KW-1185">Reference proteome</keyword>
<gene>
    <name evidence="1" type="ORF">Pyn_20669</name>
</gene>
<reference evidence="1 2" key="1">
    <citation type="submission" date="2018-02" db="EMBL/GenBank/DDBJ databases">
        <title>Draft genome of wild Prunus yedoensis var. nudiflora.</title>
        <authorList>
            <person name="Baek S."/>
            <person name="Kim J.-H."/>
            <person name="Choi K."/>
            <person name="Kim G.-B."/>
            <person name="Cho A."/>
            <person name="Jang H."/>
            <person name="Shin C.-H."/>
            <person name="Yu H.-J."/>
            <person name="Mun J.-H."/>
        </authorList>
    </citation>
    <scope>NUCLEOTIDE SEQUENCE [LARGE SCALE GENOMIC DNA]</scope>
    <source>
        <strain evidence="2">cv. Jeju island</strain>
        <tissue evidence="1">Leaf</tissue>
    </source>
</reference>
<proteinExistence type="predicted"/>
<sequence>MTDVSAFGLQPSQDLPLGLLGSVGPSPCPGWICCAGEGIGLSGGLLSRQGPYTGLALKK</sequence>
<comment type="caution">
    <text evidence="1">The sequence shown here is derived from an EMBL/GenBank/DDBJ whole genome shotgun (WGS) entry which is preliminary data.</text>
</comment>
<evidence type="ECO:0000313" key="1">
    <source>
        <dbReference type="EMBL" id="PQM42325.1"/>
    </source>
</evidence>
<dbReference type="EMBL" id="PJQY01002846">
    <property type="protein sequence ID" value="PQM42325.1"/>
    <property type="molecule type" value="Genomic_DNA"/>
</dbReference>
<name>A0A314UXN1_PRUYE</name>
<evidence type="ECO:0000313" key="2">
    <source>
        <dbReference type="Proteomes" id="UP000250321"/>
    </source>
</evidence>
<dbReference type="Proteomes" id="UP000250321">
    <property type="component" value="Unassembled WGS sequence"/>
</dbReference>
<dbReference type="AlphaFoldDB" id="A0A314UXN1"/>
<protein>
    <submittedName>
        <fullName evidence="1">Uncharacterized protein</fullName>
    </submittedName>
</protein>